<reference evidence="2" key="1">
    <citation type="journal article" date="2019" name="Int. J. Syst. Evol. Microbiol.">
        <title>The Global Catalogue of Microorganisms (GCM) 10K type strain sequencing project: providing services to taxonomists for standard genome sequencing and annotation.</title>
        <authorList>
            <consortium name="The Broad Institute Genomics Platform"/>
            <consortium name="The Broad Institute Genome Sequencing Center for Infectious Disease"/>
            <person name="Wu L."/>
            <person name="Ma J."/>
        </authorList>
    </citation>
    <scope>NUCLEOTIDE SEQUENCE [LARGE SCALE GENOMIC DNA]</scope>
    <source>
        <strain evidence="2">CECT 8010</strain>
    </source>
</reference>
<protein>
    <submittedName>
        <fullName evidence="1">Uncharacterized protein</fullName>
    </submittedName>
</protein>
<evidence type="ECO:0000313" key="2">
    <source>
        <dbReference type="Proteomes" id="UP001595906"/>
    </source>
</evidence>
<name>A0ABV8PTN5_9BACT</name>
<evidence type="ECO:0000313" key="1">
    <source>
        <dbReference type="EMBL" id="MFC4230595.1"/>
    </source>
</evidence>
<dbReference type="Proteomes" id="UP001595906">
    <property type="component" value="Unassembled WGS sequence"/>
</dbReference>
<proteinExistence type="predicted"/>
<dbReference type="RefSeq" id="WP_379011864.1">
    <property type="nucleotide sequence ID" value="NZ_JBHSDC010000002.1"/>
</dbReference>
<gene>
    <name evidence="1" type="ORF">ACFOW1_01745</name>
</gene>
<comment type="caution">
    <text evidence="1">The sequence shown here is derived from an EMBL/GenBank/DDBJ whole genome shotgun (WGS) entry which is preliminary data.</text>
</comment>
<dbReference type="EMBL" id="JBHSDC010000002">
    <property type="protein sequence ID" value="MFC4230595.1"/>
    <property type="molecule type" value="Genomic_DNA"/>
</dbReference>
<sequence length="100" mass="11906">MGYYTRHELEVVKGNDYVTDYKKEISELAGYNDCFDDSIKWYEHEKDMREYSKKHPNVIFKLSGEGEESTDIWVEYYQNGKMQREKAKIVIGDFDDSKLS</sequence>
<organism evidence="1 2">
    <name type="scientific">Parasediminibacterium paludis</name>
    <dbReference type="NCBI Taxonomy" id="908966"/>
    <lineage>
        <taxon>Bacteria</taxon>
        <taxon>Pseudomonadati</taxon>
        <taxon>Bacteroidota</taxon>
        <taxon>Chitinophagia</taxon>
        <taxon>Chitinophagales</taxon>
        <taxon>Chitinophagaceae</taxon>
        <taxon>Parasediminibacterium</taxon>
    </lineage>
</organism>
<accession>A0ABV8PTN5</accession>
<keyword evidence="2" id="KW-1185">Reference proteome</keyword>